<gene>
    <name evidence="2" type="ORF">BN946_scf184980.g28</name>
</gene>
<dbReference type="CDD" id="cd02933">
    <property type="entry name" value="OYE_like_FMN"/>
    <property type="match status" value="1"/>
</dbReference>
<dbReference type="InterPro" id="IPR001155">
    <property type="entry name" value="OxRdtase_FMN_N"/>
</dbReference>
<protein>
    <recommendedName>
        <fullName evidence="1">NADH:flavin oxidoreductase/NADH oxidase N-terminal domain-containing protein</fullName>
    </recommendedName>
</protein>
<dbReference type="PANTHER" id="PTHR22893">
    <property type="entry name" value="NADH OXIDOREDUCTASE-RELATED"/>
    <property type="match status" value="1"/>
</dbReference>
<dbReference type="EMBL" id="CCBP010000113">
    <property type="protein sequence ID" value="CDO72487.1"/>
    <property type="molecule type" value="Genomic_DNA"/>
</dbReference>
<organism evidence="2 3">
    <name type="scientific">Pycnoporus cinnabarinus</name>
    <name type="common">Cinnabar-red polypore</name>
    <name type="synonym">Trametes cinnabarina</name>
    <dbReference type="NCBI Taxonomy" id="5643"/>
    <lineage>
        <taxon>Eukaryota</taxon>
        <taxon>Fungi</taxon>
        <taxon>Dikarya</taxon>
        <taxon>Basidiomycota</taxon>
        <taxon>Agaricomycotina</taxon>
        <taxon>Agaricomycetes</taxon>
        <taxon>Polyporales</taxon>
        <taxon>Polyporaceae</taxon>
        <taxon>Trametes</taxon>
    </lineage>
</organism>
<dbReference type="Gene3D" id="3.20.20.70">
    <property type="entry name" value="Aldolase class I"/>
    <property type="match status" value="1"/>
</dbReference>
<evidence type="ECO:0000313" key="3">
    <source>
        <dbReference type="Proteomes" id="UP000029665"/>
    </source>
</evidence>
<dbReference type="SUPFAM" id="SSF51395">
    <property type="entry name" value="FMN-linked oxidoreductases"/>
    <property type="match status" value="1"/>
</dbReference>
<comment type="caution">
    <text evidence="2">The sequence shown here is derived from an EMBL/GenBank/DDBJ whole genome shotgun (WGS) entry which is preliminary data.</text>
</comment>
<dbReference type="HOGENOM" id="CLU_012153_0_0_1"/>
<reference evidence="2" key="1">
    <citation type="submission" date="2014-01" db="EMBL/GenBank/DDBJ databases">
        <title>The genome of the white-rot fungus Pycnoporus cinnabarinus: a basidiomycete model with a versatile arsenal for lignocellulosic biomass breakdown.</title>
        <authorList>
            <person name="Levasseur A."/>
            <person name="Lomascolo A."/>
            <person name="Ruiz-Duenas F.J."/>
            <person name="Uzan E."/>
            <person name="Piumi F."/>
            <person name="Kues U."/>
            <person name="Ram A.F.J."/>
            <person name="Murat C."/>
            <person name="Haon M."/>
            <person name="Benoit I."/>
            <person name="Arfi Y."/>
            <person name="Chevret D."/>
            <person name="Drula E."/>
            <person name="Kwon M.J."/>
            <person name="Gouret P."/>
            <person name="Lesage-Meessen L."/>
            <person name="Lombard V."/>
            <person name="Mariette J."/>
            <person name="Noirot C."/>
            <person name="Park J."/>
            <person name="Patyshakuliyeva A."/>
            <person name="Wieneger R.A.B."/>
            <person name="Wosten H.A.B."/>
            <person name="Martin F."/>
            <person name="Coutinho P.M."/>
            <person name="de Vries R."/>
            <person name="Martinez A.T."/>
            <person name="Klopp C."/>
            <person name="Pontarotti P."/>
            <person name="Henrissat B."/>
            <person name="Record E."/>
        </authorList>
    </citation>
    <scope>NUCLEOTIDE SEQUENCE [LARGE SCALE GENOMIC DNA]</scope>
    <source>
        <strain evidence="2">BRFM137</strain>
    </source>
</reference>
<dbReference type="GO" id="GO:0003959">
    <property type="term" value="F:NADPH dehydrogenase activity"/>
    <property type="evidence" value="ECO:0007669"/>
    <property type="project" value="TreeGrafter"/>
</dbReference>
<sequence length="372" mass="41304">MSSTNTPALFQPIQVGDIKLAHRVVLAPLTRYRADDAHVHTDLGFEYYRQRGSVPGTLLITEATFISAQAGGAPNVPGIWNDAQIAAWKKITDAVHAKGSYIYCQLWSLGRAARPAALKQENPAFPYVSASPIPLKATPNDVPRELTKDEIKEYIQWHATAAVNAVHKAGFDGVEVHGANGYLIDQFLQDVSNKRTDEYGGSIENRARFALEVMDAVVAAIGQSKAAIRLSPWSVYQDMRMDDPKPTFTYLVEQFKQRYPHLAYLHVVTPNAPGNQGPADPADADFIYEHWAPRPVISTGGYDRESGIKTAEQTGQIIGYGRPFLANPDLPFRLEKNIPLNEPDYETFYTAKSAEGYITYPFSEEFLKTQTQ</sequence>
<name>A0A060SD94_PYCCI</name>
<dbReference type="Proteomes" id="UP000029665">
    <property type="component" value="Unassembled WGS sequence"/>
</dbReference>
<dbReference type="AlphaFoldDB" id="A0A060SD94"/>
<feature type="domain" description="NADH:flavin oxidoreductase/NADH oxidase N-terminal" evidence="1">
    <location>
        <begin position="9"/>
        <end position="341"/>
    </location>
</feature>
<dbReference type="InterPro" id="IPR013785">
    <property type="entry name" value="Aldolase_TIM"/>
</dbReference>
<evidence type="ECO:0000313" key="2">
    <source>
        <dbReference type="EMBL" id="CDO72487.1"/>
    </source>
</evidence>
<dbReference type="STRING" id="5643.A0A060SD94"/>
<accession>A0A060SD94</accession>
<evidence type="ECO:0000259" key="1">
    <source>
        <dbReference type="Pfam" id="PF00724"/>
    </source>
</evidence>
<dbReference type="OMA" id="MIGFGRP"/>
<keyword evidence="3" id="KW-1185">Reference proteome</keyword>
<dbReference type="OrthoDB" id="276546at2759"/>
<dbReference type="GO" id="GO:0010181">
    <property type="term" value="F:FMN binding"/>
    <property type="evidence" value="ECO:0007669"/>
    <property type="project" value="InterPro"/>
</dbReference>
<dbReference type="Pfam" id="PF00724">
    <property type="entry name" value="Oxidored_FMN"/>
    <property type="match status" value="1"/>
</dbReference>
<dbReference type="FunFam" id="3.20.20.70:FF:000138">
    <property type="entry name" value="NADPH dehydrogenase 1"/>
    <property type="match status" value="1"/>
</dbReference>
<dbReference type="PANTHER" id="PTHR22893:SF91">
    <property type="entry name" value="NADPH DEHYDROGENASE 2-RELATED"/>
    <property type="match status" value="1"/>
</dbReference>
<proteinExistence type="predicted"/>
<dbReference type="InterPro" id="IPR045247">
    <property type="entry name" value="Oye-like"/>
</dbReference>